<comment type="pathway">
    <text evidence="2 9">Cofactor biosynthesis; NAD(+) biosynthesis; nicotinate D-ribonucleotide from quinolinate: step 1/1.</text>
</comment>
<feature type="domain" description="Quinolinate phosphoribosyl transferase C-terminal" evidence="10">
    <location>
        <begin position="102"/>
        <end position="271"/>
    </location>
</feature>
<comment type="similarity">
    <text evidence="3 9">Belongs to the NadC/ModD family.</text>
</comment>
<dbReference type="PIRSF" id="PIRSF006250">
    <property type="entry name" value="NadC_ModD"/>
    <property type="match status" value="1"/>
</dbReference>
<dbReference type="Pfam" id="PF02749">
    <property type="entry name" value="QRPTase_N"/>
    <property type="match status" value="1"/>
</dbReference>
<organism evidence="12 13">
    <name type="scientific">Archaeoglobus fulgidus DSM 8774</name>
    <dbReference type="NCBI Taxonomy" id="1344584"/>
    <lineage>
        <taxon>Archaea</taxon>
        <taxon>Methanobacteriati</taxon>
        <taxon>Methanobacteriota</taxon>
        <taxon>Archaeoglobi</taxon>
        <taxon>Archaeoglobales</taxon>
        <taxon>Archaeoglobaceae</taxon>
        <taxon>Archaeoglobus</taxon>
    </lineage>
</organism>
<dbReference type="Gene3D" id="3.90.1170.20">
    <property type="entry name" value="Quinolinate phosphoribosyl transferase, N-terminal domain"/>
    <property type="match status" value="1"/>
</dbReference>
<dbReference type="SUPFAM" id="SSF54675">
    <property type="entry name" value="Nicotinate/Quinolinate PRTase N-terminal domain-like"/>
    <property type="match status" value="1"/>
</dbReference>
<evidence type="ECO:0000256" key="2">
    <source>
        <dbReference type="ARBA" id="ARBA00004893"/>
    </source>
</evidence>
<accession>A0A075WI09</accession>
<dbReference type="RefSeq" id="WP_231487485.1">
    <property type="nucleotide sequence ID" value="NZ_CP006577.1"/>
</dbReference>
<dbReference type="SUPFAM" id="SSF51690">
    <property type="entry name" value="Nicotinate/Quinolinate PRTase C-terminal domain-like"/>
    <property type="match status" value="1"/>
</dbReference>
<dbReference type="NCBIfam" id="TIGR00078">
    <property type="entry name" value="nadC"/>
    <property type="match status" value="1"/>
</dbReference>
<dbReference type="PANTHER" id="PTHR32179:SF3">
    <property type="entry name" value="NICOTINATE-NUCLEOTIDE PYROPHOSPHORYLASE [CARBOXYLATING]"/>
    <property type="match status" value="1"/>
</dbReference>
<feature type="domain" description="Quinolinate phosphoribosyl transferase N-terminal" evidence="11">
    <location>
        <begin position="21"/>
        <end position="100"/>
    </location>
</feature>
<dbReference type="InterPro" id="IPR022412">
    <property type="entry name" value="Quinolinate_PRibosylTrfase_N"/>
</dbReference>
<gene>
    <name evidence="12" type="ORF">AFULGI_00020950</name>
</gene>
<protein>
    <recommendedName>
        <fullName evidence="9">Nicotinate-nucleotide pyrophosphorylase [carboxylating]</fullName>
        <ecNumber evidence="9">2.4.2.19</ecNumber>
    </recommendedName>
    <alternativeName>
        <fullName evidence="9">Quinolinate phosphoribosyltransferase [decarboxylating]</fullName>
    </alternativeName>
</protein>
<dbReference type="AlphaFoldDB" id="A0A075WI09"/>
<dbReference type="GO" id="GO:0004514">
    <property type="term" value="F:nicotinate-nucleotide diphosphorylase (carboxylating) activity"/>
    <property type="evidence" value="ECO:0007669"/>
    <property type="project" value="UniProtKB-EC"/>
</dbReference>
<dbReference type="GO" id="GO:0005737">
    <property type="term" value="C:cytoplasm"/>
    <property type="evidence" value="ECO:0007669"/>
    <property type="project" value="TreeGrafter"/>
</dbReference>
<evidence type="ECO:0000256" key="4">
    <source>
        <dbReference type="ARBA" id="ARBA00011218"/>
    </source>
</evidence>
<evidence type="ECO:0000256" key="8">
    <source>
        <dbReference type="ARBA" id="ARBA00047445"/>
    </source>
</evidence>
<evidence type="ECO:0000256" key="9">
    <source>
        <dbReference type="PIRNR" id="PIRNR006250"/>
    </source>
</evidence>
<evidence type="ECO:0000259" key="11">
    <source>
        <dbReference type="Pfam" id="PF02749"/>
    </source>
</evidence>
<keyword evidence="5 9" id="KW-0662">Pyridine nucleotide biosynthesis</keyword>
<dbReference type="Gene3D" id="3.20.20.70">
    <property type="entry name" value="Aldolase class I"/>
    <property type="match status" value="1"/>
</dbReference>
<dbReference type="InterPro" id="IPR027277">
    <property type="entry name" value="NadC/ModD"/>
</dbReference>
<evidence type="ECO:0000256" key="5">
    <source>
        <dbReference type="ARBA" id="ARBA00022642"/>
    </source>
</evidence>
<dbReference type="FunFam" id="3.20.20.70:FF:000030">
    <property type="entry name" value="Nicotinate-nucleotide pyrophosphorylase, carboxylating"/>
    <property type="match status" value="1"/>
</dbReference>
<dbReference type="InterPro" id="IPR037128">
    <property type="entry name" value="Quinolinate_PRibosylTase_N_sf"/>
</dbReference>
<dbReference type="EC" id="2.4.2.19" evidence="9"/>
<evidence type="ECO:0000256" key="6">
    <source>
        <dbReference type="ARBA" id="ARBA00022676"/>
    </source>
</evidence>
<dbReference type="KEGG" id="afg:AFULGI_00020950"/>
<comment type="function">
    <text evidence="1 9">Involved in the catabolism of quinolinic acid (QA).</text>
</comment>
<reference evidence="12 13" key="1">
    <citation type="submission" date="2013-07" db="EMBL/GenBank/DDBJ databases">
        <title>Genome of Archaeoglobus fulgidus.</title>
        <authorList>
            <person name="Fiebig A."/>
            <person name="Birkeland N.-K."/>
        </authorList>
    </citation>
    <scope>NUCLEOTIDE SEQUENCE [LARGE SCALE GENOMIC DNA]</scope>
    <source>
        <strain evidence="12 13">DSM 8774</strain>
    </source>
</reference>
<comment type="catalytic activity">
    <reaction evidence="8 9">
        <text>nicotinate beta-D-ribonucleotide + CO2 + diphosphate = quinolinate + 5-phospho-alpha-D-ribose 1-diphosphate + 2 H(+)</text>
        <dbReference type="Rhea" id="RHEA:12733"/>
        <dbReference type="ChEBI" id="CHEBI:15378"/>
        <dbReference type="ChEBI" id="CHEBI:16526"/>
        <dbReference type="ChEBI" id="CHEBI:29959"/>
        <dbReference type="ChEBI" id="CHEBI:33019"/>
        <dbReference type="ChEBI" id="CHEBI:57502"/>
        <dbReference type="ChEBI" id="CHEBI:58017"/>
        <dbReference type="EC" id="2.4.2.19"/>
    </reaction>
</comment>
<dbReference type="InterPro" id="IPR036068">
    <property type="entry name" value="Nicotinate_pribotase-like_C"/>
</dbReference>
<dbReference type="Proteomes" id="UP000028501">
    <property type="component" value="Chromosome"/>
</dbReference>
<evidence type="ECO:0000259" key="10">
    <source>
        <dbReference type="Pfam" id="PF01729"/>
    </source>
</evidence>
<dbReference type="GO" id="GO:0034213">
    <property type="term" value="P:quinolinate catabolic process"/>
    <property type="evidence" value="ECO:0007669"/>
    <property type="project" value="TreeGrafter"/>
</dbReference>
<dbReference type="InterPro" id="IPR004393">
    <property type="entry name" value="NadC"/>
</dbReference>
<dbReference type="PANTHER" id="PTHR32179">
    <property type="entry name" value="NICOTINATE-NUCLEOTIDE PYROPHOSPHORYLASE [CARBOXYLATING]"/>
    <property type="match status" value="1"/>
</dbReference>
<dbReference type="HOGENOM" id="CLU_039622_2_0_2"/>
<proteinExistence type="inferred from homology"/>
<sequence length="274" mass="29758">MKALIKKKLLEFLEEDMPYGDVTAIPTKDVEAVIVSKGEGVLAGVGVVKILFDLAEIVVMESKKDGEPIKPGDVVMRLRGKSDSILATERLAINILMRMSGIATATAKMVERARRVNPKVVVAATRKTTPGFRIFEKMAVEIGGGDAHRFSLSDCLMLKDNHIAVAGSLERAMKVKRSFTKKLEVEVGSVGDAIKAAEFGADIIMLDNFTPEMVAEAVEELRRRGLREKVIIEVSGSVTPENVAEFAAMDVDVISSGYITHSAPALDFSLRVLQ</sequence>
<dbReference type="CDD" id="cd01572">
    <property type="entry name" value="QPRTase"/>
    <property type="match status" value="1"/>
</dbReference>
<keyword evidence="7 9" id="KW-0808">Transferase</keyword>
<dbReference type="InterPro" id="IPR013785">
    <property type="entry name" value="Aldolase_TIM"/>
</dbReference>
<dbReference type="FunFam" id="3.90.1170.20:FF:000001">
    <property type="entry name" value="Nicotinate-nucleotide diphosphorylase (Carboxylating)"/>
    <property type="match status" value="1"/>
</dbReference>
<dbReference type="GeneID" id="24795583"/>
<comment type="subunit">
    <text evidence="4 9">Hexamer formed by 3 homodimers.</text>
</comment>
<dbReference type="EMBL" id="CP006577">
    <property type="protein sequence ID" value="AIG98839.1"/>
    <property type="molecule type" value="Genomic_DNA"/>
</dbReference>
<evidence type="ECO:0000256" key="7">
    <source>
        <dbReference type="ARBA" id="ARBA00022679"/>
    </source>
</evidence>
<keyword evidence="6 9" id="KW-0328">Glycosyltransferase</keyword>
<dbReference type="Pfam" id="PF01729">
    <property type="entry name" value="QRPTase_C"/>
    <property type="match status" value="1"/>
</dbReference>
<name>A0A075WI09_ARCFL</name>
<evidence type="ECO:0000256" key="1">
    <source>
        <dbReference type="ARBA" id="ARBA00003237"/>
    </source>
</evidence>
<dbReference type="GO" id="GO:0009435">
    <property type="term" value="P:NAD+ biosynthetic process"/>
    <property type="evidence" value="ECO:0007669"/>
    <property type="project" value="UniProtKB-UniPathway"/>
</dbReference>
<dbReference type="UniPathway" id="UPA00253">
    <property type="reaction ID" value="UER00331"/>
</dbReference>
<evidence type="ECO:0000256" key="3">
    <source>
        <dbReference type="ARBA" id="ARBA00009400"/>
    </source>
</evidence>
<dbReference type="InterPro" id="IPR002638">
    <property type="entry name" value="Quinolinate_PRibosylTrfase_C"/>
</dbReference>
<evidence type="ECO:0000313" key="12">
    <source>
        <dbReference type="EMBL" id="AIG98839.1"/>
    </source>
</evidence>
<evidence type="ECO:0000313" key="13">
    <source>
        <dbReference type="Proteomes" id="UP000028501"/>
    </source>
</evidence>